<keyword evidence="2" id="KW-1185">Reference proteome</keyword>
<proteinExistence type="predicted"/>
<accession>A0A9P4THU7</accession>
<dbReference type="OrthoDB" id="3785409at2759"/>
<evidence type="ECO:0000313" key="2">
    <source>
        <dbReference type="Proteomes" id="UP000801428"/>
    </source>
</evidence>
<name>A0A9P4THU7_CURKU</name>
<gene>
    <name evidence="1" type="ORF">E8E13_003915</name>
</gene>
<dbReference type="Proteomes" id="UP000801428">
    <property type="component" value="Unassembled WGS sequence"/>
</dbReference>
<dbReference type="AlphaFoldDB" id="A0A9P4THU7"/>
<reference evidence="1" key="1">
    <citation type="submission" date="2019-04" db="EMBL/GenBank/DDBJ databases">
        <title>Sequencing of skin fungus with MAO and IRED activity.</title>
        <authorList>
            <person name="Marsaioli A.J."/>
            <person name="Bonatto J.M.C."/>
            <person name="Reis Junior O."/>
        </authorList>
    </citation>
    <scope>NUCLEOTIDE SEQUENCE</scope>
    <source>
        <strain evidence="1">30M1</strain>
    </source>
</reference>
<dbReference type="EMBL" id="SWKU01000007">
    <property type="protein sequence ID" value="KAF3004821.1"/>
    <property type="molecule type" value="Genomic_DNA"/>
</dbReference>
<sequence length="168" mass="18712">MDIPPTDTYLLTAASRTLPDISVTELESLASLHNTVVHRLSRTPDFFLPVGPPDHERLFSDTGILLALPSNHAYLIFHTLEDNKVKIAHYSKNLSPTDKDNLNAIAAYLSVREPDHVTNVLRLWQEVLGLKREGVSKGKIQQLGAVWKGIDGLGEVRGLVLRGREEMQ</sequence>
<protein>
    <submittedName>
        <fullName evidence="1">Uncharacterized protein</fullName>
    </submittedName>
</protein>
<evidence type="ECO:0000313" key="1">
    <source>
        <dbReference type="EMBL" id="KAF3004821.1"/>
    </source>
</evidence>
<comment type="caution">
    <text evidence="1">The sequence shown here is derived from an EMBL/GenBank/DDBJ whole genome shotgun (WGS) entry which is preliminary data.</text>
</comment>
<organism evidence="1 2">
    <name type="scientific">Curvularia kusanoi</name>
    <name type="common">Cochliobolus kusanoi</name>
    <dbReference type="NCBI Taxonomy" id="90978"/>
    <lineage>
        <taxon>Eukaryota</taxon>
        <taxon>Fungi</taxon>
        <taxon>Dikarya</taxon>
        <taxon>Ascomycota</taxon>
        <taxon>Pezizomycotina</taxon>
        <taxon>Dothideomycetes</taxon>
        <taxon>Pleosporomycetidae</taxon>
        <taxon>Pleosporales</taxon>
        <taxon>Pleosporineae</taxon>
        <taxon>Pleosporaceae</taxon>
        <taxon>Curvularia</taxon>
    </lineage>
</organism>